<gene>
    <name evidence="7" type="ORF">ACFOUW_06895</name>
</gene>
<keyword evidence="8" id="KW-1185">Reference proteome</keyword>
<organism evidence="7 8">
    <name type="scientific">Tenggerimyces flavus</name>
    <dbReference type="NCBI Taxonomy" id="1708749"/>
    <lineage>
        <taxon>Bacteria</taxon>
        <taxon>Bacillati</taxon>
        <taxon>Actinomycetota</taxon>
        <taxon>Actinomycetes</taxon>
        <taxon>Propionibacteriales</taxon>
        <taxon>Nocardioidaceae</taxon>
        <taxon>Tenggerimyces</taxon>
    </lineage>
</organism>
<keyword evidence="3" id="KW-0378">Hydrolase</keyword>
<dbReference type="EMBL" id="JBHRZH010000006">
    <property type="protein sequence ID" value="MFC3760559.1"/>
    <property type="molecule type" value="Genomic_DNA"/>
</dbReference>
<dbReference type="InterPro" id="IPR058652">
    <property type="entry name" value="VapC50_C"/>
</dbReference>
<dbReference type="Pfam" id="PF13470">
    <property type="entry name" value="PIN_3"/>
    <property type="match status" value="1"/>
</dbReference>
<feature type="domain" description="PIN" evidence="5">
    <location>
        <begin position="10"/>
        <end position="111"/>
    </location>
</feature>
<name>A0ABV7Y852_9ACTN</name>
<comment type="caution">
    <text evidence="7">The sequence shown here is derived from an EMBL/GenBank/DDBJ whole genome shotgun (WGS) entry which is preliminary data.</text>
</comment>
<evidence type="ECO:0000256" key="1">
    <source>
        <dbReference type="ARBA" id="ARBA00022722"/>
    </source>
</evidence>
<evidence type="ECO:0000313" key="7">
    <source>
        <dbReference type="EMBL" id="MFC3760559.1"/>
    </source>
</evidence>
<feature type="domain" description="VapC50 C-terminal" evidence="6">
    <location>
        <begin position="129"/>
        <end position="181"/>
    </location>
</feature>
<evidence type="ECO:0000256" key="3">
    <source>
        <dbReference type="ARBA" id="ARBA00022801"/>
    </source>
</evidence>
<dbReference type="RefSeq" id="WP_205116744.1">
    <property type="nucleotide sequence ID" value="NZ_JAFBCM010000001.1"/>
</dbReference>
<reference evidence="8" key="1">
    <citation type="journal article" date="2019" name="Int. J. Syst. Evol. Microbiol.">
        <title>The Global Catalogue of Microorganisms (GCM) 10K type strain sequencing project: providing services to taxonomists for standard genome sequencing and annotation.</title>
        <authorList>
            <consortium name="The Broad Institute Genomics Platform"/>
            <consortium name="The Broad Institute Genome Sequencing Center for Infectious Disease"/>
            <person name="Wu L."/>
            <person name="Ma J."/>
        </authorList>
    </citation>
    <scope>NUCLEOTIDE SEQUENCE [LARGE SCALE GENOMIC DNA]</scope>
    <source>
        <strain evidence="8">CGMCC 4.7241</strain>
    </source>
</reference>
<dbReference type="InterPro" id="IPR002716">
    <property type="entry name" value="PIN_dom"/>
</dbReference>
<keyword evidence="2" id="KW-0479">Metal-binding</keyword>
<protein>
    <submittedName>
        <fullName evidence="7">PIN domain-containing protein</fullName>
    </submittedName>
</protein>
<evidence type="ECO:0000256" key="4">
    <source>
        <dbReference type="ARBA" id="ARBA00022842"/>
    </source>
</evidence>
<dbReference type="Proteomes" id="UP001595699">
    <property type="component" value="Unassembled WGS sequence"/>
</dbReference>
<keyword evidence="1" id="KW-0540">Nuclease</keyword>
<evidence type="ECO:0000313" key="8">
    <source>
        <dbReference type="Proteomes" id="UP001595699"/>
    </source>
</evidence>
<proteinExistence type="predicted"/>
<keyword evidence="4" id="KW-0460">Magnesium</keyword>
<sequence length="182" mass="20443">MAFVVVYDADVLYRSTVRDLLIRIGQSGLVQAKWTDDILDEAFDNIRKNRPDLNPTLLERTRSLMMRSIRDCMVMGYEPRIDAVKLPDPGDRHVLAAAIKARAQLIVTYNLRDFPKAALDPWNVEAKHPDDFVLDQIGLDKGVVHSAVQQMADAWSDGTTTDDVLHSLERDELVGTVAALRS</sequence>
<evidence type="ECO:0000259" key="5">
    <source>
        <dbReference type="Pfam" id="PF13470"/>
    </source>
</evidence>
<accession>A0ABV7Y852</accession>
<evidence type="ECO:0000259" key="6">
    <source>
        <dbReference type="Pfam" id="PF26343"/>
    </source>
</evidence>
<evidence type="ECO:0000256" key="2">
    <source>
        <dbReference type="ARBA" id="ARBA00022723"/>
    </source>
</evidence>
<dbReference type="Pfam" id="PF26343">
    <property type="entry name" value="VapC50_C"/>
    <property type="match status" value="1"/>
</dbReference>